<dbReference type="EMBL" id="BAAAZN010000001">
    <property type="protein sequence ID" value="GAA3525708.1"/>
    <property type="molecule type" value="Genomic_DNA"/>
</dbReference>
<evidence type="ECO:0000256" key="4">
    <source>
        <dbReference type="ARBA" id="ARBA00023163"/>
    </source>
</evidence>
<dbReference type="InterPro" id="IPR005119">
    <property type="entry name" value="LysR_subst-bd"/>
</dbReference>
<protein>
    <submittedName>
        <fullName evidence="6">LysR family transcriptional regulator</fullName>
    </submittedName>
</protein>
<dbReference type="PANTHER" id="PTHR30126">
    <property type="entry name" value="HTH-TYPE TRANSCRIPTIONAL REGULATOR"/>
    <property type="match status" value="1"/>
</dbReference>
<name>A0ABP6V2F7_9PSEU</name>
<dbReference type="Pfam" id="PF03466">
    <property type="entry name" value="LysR_substrate"/>
    <property type="match status" value="1"/>
</dbReference>
<dbReference type="SUPFAM" id="SSF46785">
    <property type="entry name" value="Winged helix' DNA-binding domain"/>
    <property type="match status" value="1"/>
</dbReference>
<dbReference type="Gene3D" id="3.40.190.10">
    <property type="entry name" value="Periplasmic binding protein-like II"/>
    <property type="match status" value="2"/>
</dbReference>
<comment type="caution">
    <text evidence="6">The sequence shown here is derived from an EMBL/GenBank/DDBJ whole genome shotgun (WGS) entry which is preliminary data.</text>
</comment>
<organism evidence="6 7">
    <name type="scientific">Amycolatopsis ultiminotia</name>
    <dbReference type="NCBI Taxonomy" id="543629"/>
    <lineage>
        <taxon>Bacteria</taxon>
        <taxon>Bacillati</taxon>
        <taxon>Actinomycetota</taxon>
        <taxon>Actinomycetes</taxon>
        <taxon>Pseudonocardiales</taxon>
        <taxon>Pseudonocardiaceae</taxon>
        <taxon>Amycolatopsis</taxon>
    </lineage>
</organism>
<dbReference type="RefSeq" id="WP_344854913.1">
    <property type="nucleotide sequence ID" value="NZ_BAAAZN010000001.1"/>
</dbReference>
<evidence type="ECO:0000313" key="6">
    <source>
        <dbReference type="EMBL" id="GAA3525708.1"/>
    </source>
</evidence>
<sequence>MAPPPIETVDLQVFAAAARLGSFAAAAADLQLSGPSVSTRLAALERRLGISLFERGARGSVLTSAGEQFADYARRCLRLLDEAVADLGTEHSQRLVLAAPASLGSSVFPPALSVLAERPIAVHCQVAHSDEVLRHLRDGTAHAGFLLANPPDGDVRSVRIGKSGIVAVCHPGHRLAGRTRLRFDDLTDSSVLVYRWGPAAESLATVFEHPRRPADRPVHTIGLPMTAVHLAATNGYVAVVPRFAAAALLHNGQLRALPLPLRDWTVDIRFVHSAHASQRPGVTALLEGMPLIRQALAMHPAATSARAQDR</sequence>
<keyword evidence="3" id="KW-0238">DNA-binding</keyword>
<dbReference type="PROSITE" id="PS50931">
    <property type="entry name" value="HTH_LYSR"/>
    <property type="match status" value="1"/>
</dbReference>
<evidence type="ECO:0000259" key="5">
    <source>
        <dbReference type="PROSITE" id="PS50931"/>
    </source>
</evidence>
<keyword evidence="7" id="KW-1185">Reference proteome</keyword>
<evidence type="ECO:0000313" key="7">
    <source>
        <dbReference type="Proteomes" id="UP001500689"/>
    </source>
</evidence>
<dbReference type="Gene3D" id="1.10.10.10">
    <property type="entry name" value="Winged helix-like DNA-binding domain superfamily/Winged helix DNA-binding domain"/>
    <property type="match status" value="1"/>
</dbReference>
<gene>
    <name evidence="6" type="ORF">GCM10022222_05770</name>
</gene>
<evidence type="ECO:0000256" key="1">
    <source>
        <dbReference type="ARBA" id="ARBA00009437"/>
    </source>
</evidence>
<dbReference type="PANTHER" id="PTHR30126:SF39">
    <property type="entry name" value="HTH-TYPE TRANSCRIPTIONAL REGULATOR CYSL"/>
    <property type="match status" value="1"/>
</dbReference>
<evidence type="ECO:0000256" key="3">
    <source>
        <dbReference type="ARBA" id="ARBA00023125"/>
    </source>
</evidence>
<dbReference type="PRINTS" id="PR00039">
    <property type="entry name" value="HTHLYSR"/>
</dbReference>
<keyword evidence="2" id="KW-0805">Transcription regulation</keyword>
<proteinExistence type="inferred from homology"/>
<dbReference type="InterPro" id="IPR036390">
    <property type="entry name" value="WH_DNA-bd_sf"/>
</dbReference>
<keyword evidence="4" id="KW-0804">Transcription</keyword>
<evidence type="ECO:0000256" key="2">
    <source>
        <dbReference type="ARBA" id="ARBA00023015"/>
    </source>
</evidence>
<dbReference type="Pfam" id="PF00126">
    <property type="entry name" value="HTH_1"/>
    <property type="match status" value="1"/>
</dbReference>
<dbReference type="Proteomes" id="UP001500689">
    <property type="component" value="Unassembled WGS sequence"/>
</dbReference>
<reference evidence="7" key="1">
    <citation type="journal article" date="2019" name="Int. J. Syst. Evol. Microbiol.">
        <title>The Global Catalogue of Microorganisms (GCM) 10K type strain sequencing project: providing services to taxonomists for standard genome sequencing and annotation.</title>
        <authorList>
            <consortium name="The Broad Institute Genomics Platform"/>
            <consortium name="The Broad Institute Genome Sequencing Center for Infectious Disease"/>
            <person name="Wu L."/>
            <person name="Ma J."/>
        </authorList>
    </citation>
    <scope>NUCLEOTIDE SEQUENCE [LARGE SCALE GENOMIC DNA]</scope>
    <source>
        <strain evidence="7">JCM 16898</strain>
    </source>
</reference>
<dbReference type="InterPro" id="IPR036388">
    <property type="entry name" value="WH-like_DNA-bd_sf"/>
</dbReference>
<feature type="domain" description="HTH lysR-type" evidence="5">
    <location>
        <begin position="6"/>
        <end position="63"/>
    </location>
</feature>
<dbReference type="CDD" id="cd05466">
    <property type="entry name" value="PBP2_LTTR_substrate"/>
    <property type="match status" value="1"/>
</dbReference>
<comment type="similarity">
    <text evidence="1">Belongs to the LysR transcriptional regulatory family.</text>
</comment>
<dbReference type="SUPFAM" id="SSF53850">
    <property type="entry name" value="Periplasmic binding protein-like II"/>
    <property type="match status" value="1"/>
</dbReference>
<dbReference type="InterPro" id="IPR000847">
    <property type="entry name" value="LysR_HTH_N"/>
</dbReference>
<accession>A0ABP6V2F7</accession>